<organism evidence="2 3">
    <name type="scientific">Kocuria rosea</name>
    <name type="common">Deinococcus erythromyxa</name>
    <name type="synonym">Micrococcus rubens</name>
    <dbReference type="NCBI Taxonomy" id="1275"/>
    <lineage>
        <taxon>Bacteria</taxon>
        <taxon>Bacillati</taxon>
        <taxon>Actinomycetota</taxon>
        <taxon>Actinomycetes</taxon>
        <taxon>Micrococcales</taxon>
        <taxon>Micrococcaceae</taxon>
        <taxon>Kocuria</taxon>
    </lineage>
</organism>
<dbReference type="GeneID" id="64346552"/>
<dbReference type="Proteomes" id="UP000295163">
    <property type="component" value="Unassembled WGS sequence"/>
</dbReference>
<gene>
    <name evidence="2" type="ORF">E2R59_03940</name>
</gene>
<dbReference type="InterPro" id="IPR000073">
    <property type="entry name" value="AB_hydrolase_1"/>
</dbReference>
<evidence type="ECO:0000313" key="3">
    <source>
        <dbReference type="Proteomes" id="UP000295163"/>
    </source>
</evidence>
<dbReference type="PRINTS" id="PR00412">
    <property type="entry name" value="EPOXHYDRLASE"/>
</dbReference>
<dbReference type="InterPro" id="IPR029058">
    <property type="entry name" value="AB_hydrolase_fold"/>
</dbReference>
<keyword evidence="2" id="KW-0378">Hydrolase</keyword>
<dbReference type="AlphaFoldDB" id="A0A4V3B497"/>
<comment type="caution">
    <text evidence="2">The sequence shown here is derived from an EMBL/GenBank/DDBJ whole genome shotgun (WGS) entry which is preliminary data.</text>
</comment>
<dbReference type="PANTHER" id="PTHR43194">
    <property type="entry name" value="HYDROLASE ALPHA/BETA FOLD FAMILY"/>
    <property type="match status" value="1"/>
</dbReference>
<feature type="domain" description="AB hydrolase-1" evidence="1">
    <location>
        <begin position="24"/>
        <end position="259"/>
    </location>
</feature>
<protein>
    <submittedName>
        <fullName evidence="2">Alpha/beta fold hydrolase</fullName>
    </submittedName>
</protein>
<sequence>MTVPVLTLVEFSTRRAPSPRAPLLVLGPGLGTSAASLWSAAAHLLETDLRVVGWDLPGHGGSAPADEPFGTAELARAVLDAVDRYREAAGLETGGPFYYAGTSLGGCVGLQLLLDAPHRLAAAVLVGTAARVGEPAAWSERARLVAAAGTPTQIVGSAQRWFGPGFIERDAVTTTGLLHALQDADRFSYARACEALAGFDATGRLGAVDVPVLTVVGAQDAATPPDAAAELAGATGGRLVVVEGAGHLVPAEAPQDVARLLDEHIGAHPPHHEGARA</sequence>
<accession>A0A4V3B497</accession>
<reference evidence="2 3" key="1">
    <citation type="submission" date="2019-03" db="EMBL/GenBank/DDBJ databases">
        <title>Genome Sequencing and Assembly of Various Microbes Isolated from Partially Reclaimed Soil and Acid Mine Drainage (AMD) Site.</title>
        <authorList>
            <person name="Steinbock B."/>
            <person name="Bechtold R."/>
            <person name="Sevigny J.L."/>
            <person name="Thomas D."/>
            <person name="Cuthill L.R."/>
            <person name="Aveiro Johannsen E.J."/>
            <person name="Thomas K."/>
            <person name="Ghosh A."/>
        </authorList>
    </citation>
    <scope>NUCLEOTIDE SEQUENCE [LARGE SCALE GENOMIC DNA]</scope>
    <source>
        <strain evidence="2 3">S-A3</strain>
    </source>
</reference>
<dbReference type="SUPFAM" id="SSF53474">
    <property type="entry name" value="alpha/beta-Hydrolases"/>
    <property type="match status" value="1"/>
</dbReference>
<dbReference type="InterPro" id="IPR050228">
    <property type="entry name" value="Carboxylesterase_BioH"/>
</dbReference>
<name>A0A4V3B497_KOCRO</name>
<dbReference type="RefSeq" id="WP_133409332.1">
    <property type="nucleotide sequence ID" value="NZ_SMZT01000001.1"/>
</dbReference>
<dbReference type="PRINTS" id="PR00111">
    <property type="entry name" value="ABHYDROLASE"/>
</dbReference>
<dbReference type="Pfam" id="PF12697">
    <property type="entry name" value="Abhydrolase_6"/>
    <property type="match status" value="1"/>
</dbReference>
<dbReference type="GO" id="GO:0016787">
    <property type="term" value="F:hydrolase activity"/>
    <property type="evidence" value="ECO:0007669"/>
    <property type="project" value="UniProtKB-KW"/>
</dbReference>
<dbReference type="EMBL" id="SMZT01000001">
    <property type="protein sequence ID" value="TDL47133.1"/>
    <property type="molecule type" value="Genomic_DNA"/>
</dbReference>
<dbReference type="InterPro" id="IPR000639">
    <property type="entry name" value="Epox_hydrolase-like"/>
</dbReference>
<dbReference type="PANTHER" id="PTHR43194:SF2">
    <property type="entry name" value="PEROXISOMAL MEMBRANE PROTEIN LPX1"/>
    <property type="match status" value="1"/>
</dbReference>
<proteinExistence type="predicted"/>
<evidence type="ECO:0000259" key="1">
    <source>
        <dbReference type="Pfam" id="PF12697"/>
    </source>
</evidence>
<dbReference type="Gene3D" id="3.40.50.1820">
    <property type="entry name" value="alpha/beta hydrolase"/>
    <property type="match status" value="1"/>
</dbReference>
<evidence type="ECO:0000313" key="2">
    <source>
        <dbReference type="EMBL" id="TDL47133.1"/>
    </source>
</evidence>